<dbReference type="Gene3D" id="3.90.550.10">
    <property type="entry name" value="Spore Coat Polysaccharide Biosynthesis Protein SpsA, Chain A"/>
    <property type="match status" value="1"/>
</dbReference>
<dbReference type="GO" id="GO:0016757">
    <property type="term" value="F:glycosyltransferase activity"/>
    <property type="evidence" value="ECO:0007669"/>
    <property type="project" value="UniProtKB-KW"/>
</dbReference>
<proteinExistence type="predicted"/>
<dbReference type="SUPFAM" id="SSF53448">
    <property type="entry name" value="Nucleotide-diphospho-sugar transferases"/>
    <property type="match status" value="1"/>
</dbReference>
<keyword evidence="8" id="KW-1185">Reference proteome</keyword>
<comment type="subcellular location">
    <subcellularLocation>
        <location evidence="1">Cell membrane</location>
    </subcellularLocation>
</comment>
<accession>Q2LXH1</accession>
<evidence type="ECO:0000256" key="1">
    <source>
        <dbReference type="ARBA" id="ARBA00004236"/>
    </source>
</evidence>
<dbReference type="eggNOG" id="COG1215">
    <property type="taxonomic scope" value="Bacteria"/>
</dbReference>
<dbReference type="KEGG" id="sat:SYN_00376"/>
<dbReference type="PANTHER" id="PTHR43646">
    <property type="entry name" value="GLYCOSYLTRANSFERASE"/>
    <property type="match status" value="1"/>
</dbReference>
<keyword evidence="4 7" id="KW-0808">Transferase</keyword>
<keyword evidence="5" id="KW-0472">Membrane</keyword>
<dbReference type="InterPro" id="IPR001173">
    <property type="entry name" value="Glyco_trans_2-like"/>
</dbReference>
<dbReference type="Pfam" id="PF00535">
    <property type="entry name" value="Glycos_transf_2"/>
    <property type="match status" value="1"/>
</dbReference>
<dbReference type="CDD" id="cd02522">
    <property type="entry name" value="GT_2_like_a"/>
    <property type="match status" value="1"/>
</dbReference>
<reference evidence="7 8" key="1">
    <citation type="journal article" date="2007" name="Proc. Natl. Acad. Sci. U.S.A.">
        <title>The genome of Syntrophus aciditrophicus: life at the thermodynamic limit of microbial growth.</title>
        <authorList>
            <person name="McInerney M.J."/>
            <person name="Rohlin L."/>
            <person name="Mouttaki H."/>
            <person name="Kim U."/>
            <person name="Krupp R.S."/>
            <person name="Rios-Hernandez L."/>
            <person name="Sieber J."/>
            <person name="Struchtemeyer C.G."/>
            <person name="Bhattacharyya A."/>
            <person name="Campbell J.W."/>
            <person name="Gunsalus R.P."/>
        </authorList>
    </citation>
    <scope>NUCLEOTIDE SEQUENCE [LARGE SCALE GENOMIC DNA]</scope>
    <source>
        <strain evidence="7 8">SB</strain>
    </source>
</reference>
<dbReference type="CAZy" id="GT2">
    <property type="family name" value="Glycosyltransferase Family 2"/>
</dbReference>
<organism evidence="7 8">
    <name type="scientific">Syntrophus aciditrophicus (strain SB)</name>
    <dbReference type="NCBI Taxonomy" id="56780"/>
    <lineage>
        <taxon>Bacteria</taxon>
        <taxon>Pseudomonadati</taxon>
        <taxon>Thermodesulfobacteriota</taxon>
        <taxon>Syntrophia</taxon>
        <taxon>Syntrophales</taxon>
        <taxon>Syntrophaceae</taxon>
        <taxon>Syntrophus</taxon>
    </lineage>
</organism>
<gene>
    <name evidence="7" type="ORF">SYN_00376</name>
</gene>
<dbReference type="AlphaFoldDB" id="Q2LXH1"/>
<dbReference type="EMBL" id="CP000252">
    <property type="protein sequence ID" value="ABC78778.1"/>
    <property type="molecule type" value="Genomic_DNA"/>
</dbReference>
<name>Q2LXH1_SYNAS</name>
<evidence type="ECO:0000256" key="3">
    <source>
        <dbReference type="ARBA" id="ARBA00022676"/>
    </source>
</evidence>
<evidence type="ECO:0000259" key="6">
    <source>
        <dbReference type="Pfam" id="PF00535"/>
    </source>
</evidence>
<keyword evidence="2" id="KW-1003">Cell membrane</keyword>
<sequence length="248" mass="28023">MMMKAISMILPYSVIIPVFRESSCIKDTIRHVLDVAAGAVIEIIVVDGDLSGGTIREIRDIRNGRVRKVLSEKGRGMQLNRGASLAQGEILLFLHADTRLPEGAFDKIAVSMKDQRIVGGAFRLAIDSPRLPFRLIEKFVACRSRILGIPYGDQGIFVRKAAFQTLEGFRNVPIMEDLDLMRRIRRCKGRIVILDDPVVTSARRWEQEGILYCTLRNWCLVLFFLLGVPPEKLLKFYPSSRTAPPRAR</sequence>
<feature type="domain" description="Glycosyltransferase 2-like" evidence="6">
    <location>
        <begin position="13"/>
        <end position="134"/>
    </location>
</feature>
<dbReference type="InterPro" id="IPR029044">
    <property type="entry name" value="Nucleotide-diphossugar_trans"/>
</dbReference>
<evidence type="ECO:0000313" key="8">
    <source>
        <dbReference type="Proteomes" id="UP000001933"/>
    </source>
</evidence>
<dbReference type="OrthoDB" id="9798250at2"/>
<dbReference type="NCBIfam" id="TIGR04283">
    <property type="entry name" value="glyco_like_mftF"/>
    <property type="match status" value="1"/>
</dbReference>
<keyword evidence="3 7" id="KW-0328">Glycosyltransferase</keyword>
<dbReference type="HOGENOM" id="CLU_025996_17_3_7"/>
<dbReference type="RefSeq" id="WP_011418794.1">
    <property type="nucleotide sequence ID" value="NC_007759.1"/>
</dbReference>
<dbReference type="InParanoid" id="Q2LXH1"/>
<evidence type="ECO:0000256" key="5">
    <source>
        <dbReference type="ARBA" id="ARBA00023136"/>
    </source>
</evidence>
<dbReference type="InterPro" id="IPR026461">
    <property type="entry name" value="Trfase_2_rSAM/seldom_assoc"/>
</dbReference>
<protein>
    <submittedName>
        <fullName evidence="7">Glycosyltransferase involved in cell wall biogenesis</fullName>
        <ecNumber evidence="7">2.4.-.-</ecNumber>
    </submittedName>
</protein>
<dbReference type="PANTHER" id="PTHR43646:SF2">
    <property type="entry name" value="GLYCOSYLTRANSFERASE 2-LIKE DOMAIN-CONTAINING PROTEIN"/>
    <property type="match status" value="1"/>
</dbReference>
<evidence type="ECO:0000313" key="7">
    <source>
        <dbReference type="EMBL" id="ABC78778.1"/>
    </source>
</evidence>
<dbReference type="GO" id="GO:0005886">
    <property type="term" value="C:plasma membrane"/>
    <property type="evidence" value="ECO:0007669"/>
    <property type="project" value="UniProtKB-SubCell"/>
</dbReference>
<dbReference type="Proteomes" id="UP000001933">
    <property type="component" value="Chromosome"/>
</dbReference>
<dbReference type="EC" id="2.4.-.-" evidence="7"/>
<dbReference type="STRING" id="56780.SYN_00376"/>
<evidence type="ECO:0000256" key="2">
    <source>
        <dbReference type="ARBA" id="ARBA00022475"/>
    </source>
</evidence>
<evidence type="ECO:0000256" key="4">
    <source>
        <dbReference type="ARBA" id="ARBA00022679"/>
    </source>
</evidence>